<dbReference type="Proteomes" id="UP000095283">
    <property type="component" value="Unplaced"/>
</dbReference>
<organism evidence="2 3">
    <name type="scientific">Heterorhabditis bacteriophora</name>
    <name type="common">Entomopathogenic nematode worm</name>
    <dbReference type="NCBI Taxonomy" id="37862"/>
    <lineage>
        <taxon>Eukaryota</taxon>
        <taxon>Metazoa</taxon>
        <taxon>Ecdysozoa</taxon>
        <taxon>Nematoda</taxon>
        <taxon>Chromadorea</taxon>
        <taxon>Rhabditida</taxon>
        <taxon>Rhabditina</taxon>
        <taxon>Rhabditomorpha</taxon>
        <taxon>Strongyloidea</taxon>
        <taxon>Heterorhabditidae</taxon>
        <taxon>Heterorhabditis</taxon>
    </lineage>
</organism>
<dbReference type="CDD" id="cd14399">
    <property type="entry name" value="UBA_PLICs"/>
    <property type="match status" value="1"/>
</dbReference>
<feature type="domain" description="UBA" evidence="1">
    <location>
        <begin position="194"/>
        <end position="239"/>
    </location>
</feature>
<dbReference type="AlphaFoldDB" id="A0A1I7WX38"/>
<dbReference type="GO" id="GO:0031593">
    <property type="term" value="F:polyubiquitin modification-dependent protein binding"/>
    <property type="evidence" value="ECO:0007669"/>
    <property type="project" value="TreeGrafter"/>
</dbReference>
<evidence type="ECO:0000313" key="2">
    <source>
        <dbReference type="Proteomes" id="UP000095283"/>
    </source>
</evidence>
<proteinExistence type="predicted"/>
<dbReference type="SMART" id="SM00165">
    <property type="entry name" value="UBA"/>
    <property type="match status" value="1"/>
</dbReference>
<accession>A0A1I7WX38</accession>
<dbReference type="WBParaSite" id="Hba_09770">
    <property type="protein sequence ID" value="Hba_09770"/>
    <property type="gene ID" value="Hba_09770"/>
</dbReference>
<name>A0A1I7WX38_HETBA</name>
<dbReference type="InterPro" id="IPR015496">
    <property type="entry name" value="Ubiquilin"/>
</dbReference>
<dbReference type="PROSITE" id="PS50030">
    <property type="entry name" value="UBA"/>
    <property type="match status" value="1"/>
</dbReference>
<dbReference type="GO" id="GO:0005829">
    <property type="term" value="C:cytosol"/>
    <property type="evidence" value="ECO:0007669"/>
    <property type="project" value="TreeGrafter"/>
</dbReference>
<dbReference type="PANTHER" id="PTHR10677">
    <property type="entry name" value="UBIQUILIN"/>
    <property type="match status" value="1"/>
</dbReference>
<dbReference type="SUPFAM" id="SSF46934">
    <property type="entry name" value="UBA-like"/>
    <property type="match status" value="1"/>
</dbReference>
<protein>
    <submittedName>
        <fullName evidence="3">UBA domain-containing protein</fullName>
    </submittedName>
</protein>
<dbReference type="Pfam" id="PF00627">
    <property type="entry name" value="UBA"/>
    <property type="match status" value="1"/>
</dbReference>
<sequence length="240" mass="26322">MDSLMQQMMSDPNTMQSLLSPEMMNIFRQNMEQNPQLVQQVGVNVMESNPFVANNPQLAEQLRAQLPNMMNLTIRREAPAIARFDNKLLIGVKNNSKITMHVLYMFTGMPGADIGVSATPIGVQNPTTQTRGTGSTAAANLDPNAFNILNNMFAGMSTGEGGTSILVKMRKKKYFGKCTFISSDISIYFCLQSENPEEVYAAQLEQLAGMGFNNRAQNIAALRASFGDLNAAVERLLNSP</sequence>
<dbReference type="Gene3D" id="1.10.8.10">
    <property type="entry name" value="DNA helicase RuvA subunit, C-terminal domain"/>
    <property type="match status" value="1"/>
</dbReference>
<keyword evidence="2" id="KW-1185">Reference proteome</keyword>
<dbReference type="PANTHER" id="PTHR10677:SF3">
    <property type="entry name" value="FI07626P-RELATED"/>
    <property type="match status" value="1"/>
</dbReference>
<dbReference type="GO" id="GO:0006511">
    <property type="term" value="P:ubiquitin-dependent protein catabolic process"/>
    <property type="evidence" value="ECO:0007669"/>
    <property type="project" value="TreeGrafter"/>
</dbReference>
<dbReference type="InterPro" id="IPR015940">
    <property type="entry name" value="UBA"/>
</dbReference>
<evidence type="ECO:0000313" key="3">
    <source>
        <dbReference type="WBParaSite" id="Hba_09770"/>
    </source>
</evidence>
<evidence type="ECO:0000259" key="1">
    <source>
        <dbReference type="PROSITE" id="PS50030"/>
    </source>
</evidence>
<reference evidence="3" key="1">
    <citation type="submission" date="2016-11" db="UniProtKB">
        <authorList>
            <consortium name="WormBaseParasite"/>
        </authorList>
    </citation>
    <scope>IDENTIFICATION</scope>
</reference>
<dbReference type="InterPro" id="IPR009060">
    <property type="entry name" value="UBA-like_sf"/>
</dbReference>